<organism evidence="3 4">
    <name type="scientific">Agromyces tardus</name>
    <dbReference type="NCBI Taxonomy" id="2583849"/>
    <lineage>
        <taxon>Bacteria</taxon>
        <taxon>Bacillati</taxon>
        <taxon>Actinomycetota</taxon>
        <taxon>Actinomycetes</taxon>
        <taxon>Micrococcales</taxon>
        <taxon>Microbacteriaceae</taxon>
        <taxon>Agromyces</taxon>
    </lineage>
</organism>
<dbReference type="PANTHER" id="PTHR43441:SF11">
    <property type="entry name" value="RIBOSOMAL-PROTEIN-SERINE ACETYLTRANSFERASE"/>
    <property type="match status" value="1"/>
</dbReference>
<comment type="caution">
    <text evidence="3">The sequence shown here is derived from an EMBL/GenBank/DDBJ whole genome shotgun (WGS) entry which is preliminary data.</text>
</comment>
<dbReference type="PROSITE" id="PS51186">
    <property type="entry name" value="GNAT"/>
    <property type="match status" value="1"/>
</dbReference>
<dbReference type="RefSeq" id="WP_138708006.1">
    <property type="nucleotide sequence ID" value="NZ_JBHSNT010000044.1"/>
</dbReference>
<sequence length="235" mass="25662">MQDDATPTAAASDFEGARAAAEPDPGGPPALRLPFDMRAIGVEPLRTERMLLRPLAPSDADDVYEYQRLPEVLRYIPWVERDRTEGREHTEQRASSSRLADDGDAVFFAMVLAGEPSVADAARDRVIGDLMLRLGSAEHAQVEVGWVVHPDFQRRGLAAEGAAAVIAFAFERLGAHRVFAHLDARNAASAALCERLGMRHEGTIVEEEYADGEWSDTGIYGVLLREWPAARAQGA</sequence>
<dbReference type="Pfam" id="PF13302">
    <property type="entry name" value="Acetyltransf_3"/>
    <property type="match status" value="1"/>
</dbReference>
<keyword evidence="3" id="KW-0808">Transferase</keyword>
<dbReference type="EMBL" id="RHHB01000002">
    <property type="protein sequence ID" value="RNB51820.1"/>
    <property type="molecule type" value="Genomic_DNA"/>
</dbReference>
<evidence type="ECO:0000256" key="1">
    <source>
        <dbReference type="SAM" id="MobiDB-lite"/>
    </source>
</evidence>
<dbReference type="InterPro" id="IPR000182">
    <property type="entry name" value="GNAT_dom"/>
</dbReference>
<feature type="domain" description="N-acetyltransferase" evidence="2">
    <location>
        <begin position="50"/>
        <end position="226"/>
    </location>
</feature>
<protein>
    <submittedName>
        <fullName evidence="3">N-acetyltransferase</fullName>
    </submittedName>
</protein>
<dbReference type="Gene3D" id="3.40.630.30">
    <property type="match status" value="1"/>
</dbReference>
<dbReference type="InterPro" id="IPR051908">
    <property type="entry name" value="Ribosomal_N-acetyltransferase"/>
</dbReference>
<evidence type="ECO:0000313" key="4">
    <source>
        <dbReference type="Proteomes" id="UP000275048"/>
    </source>
</evidence>
<dbReference type="AlphaFoldDB" id="A0A3M8AKS9"/>
<dbReference type="GO" id="GO:1990189">
    <property type="term" value="F:protein N-terminal-serine acetyltransferase activity"/>
    <property type="evidence" value="ECO:0007669"/>
    <property type="project" value="TreeGrafter"/>
</dbReference>
<feature type="region of interest" description="Disordered" evidence="1">
    <location>
        <begin position="1"/>
        <end position="32"/>
    </location>
</feature>
<evidence type="ECO:0000313" key="3">
    <source>
        <dbReference type="EMBL" id="RNB51820.1"/>
    </source>
</evidence>
<reference evidence="3 4" key="1">
    <citation type="submission" date="2018-10" db="EMBL/GenBank/DDBJ databases">
        <title>Isolation, diversity and antibacterial activity of antinobacteria from the wheat rhizosphere soil.</title>
        <authorList>
            <person name="Sun T."/>
        </authorList>
    </citation>
    <scope>NUCLEOTIDE SEQUENCE [LARGE SCALE GENOMIC DNA]</scope>
    <source>
        <strain evidence="3 4">SJ-23</strain>
    </source>
</reference>
<dbReference type="SUPFAM" id="SSF55729">
    <property type="entry name" value="Acyl-CoA N-acyltransferases (Nat)"/>
    <property type="match status" value="1"/>
</dbReference>
<dbReference type="GO" id="GO:0008999">
    <property type="term" value="F:protein-N-terminal-alanine acetyltransferase activity"/>
    <property type="evidence" value="ECO:0007669"/>
    <property type="project" value="TreeGrafter"/>
</dbReference>
<dbReference type="PANTHER" id="PTHR43441">
    <property type="entry name" value="RIBOSOMAL-PROTEIN-SERINE ACETYLTRANSFERASE"/>
    <property type="match status" value="1"/>
</dbReference>
<gene>
    <name evidence="3" type="ORF">EDM22_02390</name>
</gene>
<dbReference type="OrthoDB" id="9132139at2"/>
<dbReference type="Proteomes" id="UP000275048">
    <property type="component" value="Unassembled WGS sequence"/>
</dbReference>
<evidence type="ECO:0000259" key="2">
    <source>
        <dbReference type="PROSITE" id="PS51186"/>
    </source>
</evidence>
<dbReference type="GO" id="GO:0005737">
    <property type="term" value="C:cytoplasm"/>
    <property type="evidence" value="ECO:0007669"/>
    <property type="project" value="TreeGrafter"/>
</dbReference>
<name>A0A3M8AKS9_9MICO</name>
<accession>A0A3M8AKS9</accession>
<proteinExistence type="predicted"/>
<dbReference type="InterPro" id="IPR016181">
    <property type="entry name" value="Acyl_CoA_acyltransferase"/>
</dbReference>
<keyword evidence="4" id="KW-1185">Reference proteome</keyword>